<keyword evidence="3 7" id="KW-0645">Protease</keyword>
<dbReference type="GO" id="GO:0004252">
    <property type="term" value="F:serine-type endopeptidase activity"/>
    <property type="evidence" value="ECO:0007669"/>
    <property type="project" value="UniProtKB-UniRule"/>
</dbReference>
<dbReference type="PRINTS" id="PR00723">
    <property type="entry name" value="SUBTILISIN"/>
</dbReference>
<dbReference type="CDD" id="cd00538">
    <property type="entry name" value="PA"/>
    <property type="match status" value="1"/>
</dbReference>
<dbReference type="STRING" id="693977.Deipr_1836"/>
<protein>
    <submittedName>
        <fullName evidence="12">Peptidase S8 and S53 subtilisin kexin sedolisin</fullName>
    </submittedName>
</protein>
<dbReference type="GO" id="GO:0006508">
    <property type="term" value="P:proteolysis"/>
    <property type="evidence" value="ECO:0007669"/>
    <property type="project" value="UniProtKB-KW"/>
</dbReference>
<dbReference type="RefSeq" id="WP_013615576.1">
    <property type="nucleotide sequence ID" value="NC_015161.1"/>
</dbReference>
<dbReference type="OrthoDB" id="9798386at2"/>
<dbReference type="PROSITE" id="PS51257">
    <property type="entry name" value="PROKAR_LIPOPROTEIN"/>
    <property type="match status" value="1"/>
</dbReference>
<dbReference type="Pfam" id="PF00082">
    <property type="entry name" value="Peptidase_S8"/>
    <property type="match status" value="1"/>
</dbReference>
<evidence type="ECO:0000256" key="8">
    <source>
        <dbReference type="SAM" id="MobiDB-lite"/>
    </source>
</evidence>
<dbReference type="PROSITE" id="PS51892">
    <property type="entry name" value="SUBTILASE"/>
    <property type="match status" value="1"/>
</dbReference>
<dbReference type="InterPro" id="IPR003137">
    <property type="entry name" value="PA_domain"/>
</dbReference>
<evidence type="ECO:0000256" key="6">
    <source>
        <dbReference type="PIRSR" id="PIRSR615500-1"/>
    </source>
</evidence>
<name>F0RLV8_DEIPM</name>
<feature type="domain" description="Peptidase S8/S53" evidence="10">
    <location>
        <begin position="176"/>
        <end position="387"/>
    </location>
</feature>
<dbReference type="Gene3D" id="3.40.50.200">
    <property type="entry name" value="Peptidase S8/S53 domain"/>
    <property type="match status" value="1"/>
</dbReference>
<evidence type="ECO:0000256" key="5">
    <source>
        <dbReference type="ARBA" id="ARBA00022825"/>
    </source>
</evidence>
<evidence type="ECO:0000256" key="1">
    <source>
        <dbReference type="ARBA" id="ARBA00011073"/>
    </source>
</evidence>
<dbReference type="Gene3D" id="3.30.70.80">
    <property type="entry name" value="Peptidase S8 propeptide/proteinase inhibitor I9"/>
    <property type="match status" value="1"/>
</dbReference>
<evidence type="ECO:0000313" key="13">
    <source>
        <dbReference type="Proteomes" id="UP000007718"/>
    </source>
</evidence>
<dbReference type="InterPro" id="IPR023828">
    <property type="entry name" value="Peptidase_S8_Ser-AS"/>
</dbReference>
<keyword evidence="2" id="KW-0964">Secreted</keyword>
<sequence>MTYARSLLATTLALSLAACGQPQSSAPAPTPPASTAPAQGEDGEVIAGAYLVGFQQQDGLSAQAVEQQAALQAQAIEAAGGVLTSQWADISAAAVQLSPEALARLQASPLVEYIEPDLVRRALGGPAVGQAADGGVSAPAASTGLGSQALYTASGETTWGDAALDVPTLRSQGQTGQGVAVCIGDTGIDGNHPEFARRLKGFRNFVTTEPNRNDPYQLNDVGQHGTHVAGTVFAQYGAGTGAPGLLGGMVADGVGGVASGANLYMARVLGDSGSGSSSAIINGVNWCVSQLKSQGGTENKVVVNLSLGGGRKSLTEQRAYTSAFNKGVLTVAATGNESTAVSYPAAYDGVLAVAAVDSDLKKADFSNFGSSVDLAGPGVAVLSAVPLGSGSAASVVSGGTSYPDVTGADKSGRGTVTGTLAQAGGTNNEFCGAGTRNPALQGNIALIARGTCSFEEKVANAAGSGATAVIITNNVEGALGLSLTNSYSIPVVGVTQAAGQSLSGQSSATVSVGSADYDSWNGTSMATPHVAAAAAVVWAAKPSLTNAQLETLLKNTARDIDATGKDNNTGYGLVQPLRAIQN</sequence>
<dbReference type="PANTHER" id="PTHR43806">
    <property type="entry name" value="PEPTIDASE S8"/>
    <property type="match status" value="1"/>
</dbReference>
<dbReference type="Proteomes" id="UP000007718">
    <property type="component" value="Chromosome"/>
</dbReference>
<dbReference type="SUPFAM" id="SSF52743">
    <property type="entry name" value="Subtilisin-like"/>
    <property type="match status" value="1"/>
</dbReference>
<dbReference type="PROSITE" id="PS00138">
    <property type="entry name" value="SUBTILASE_SER"/>
    <property type="match status" value="1"/>
</dbReference>
<dbReference type="AlphaFoldDB" id="F0RLV8"/>
<feature type="region of interest" description="Disordered" evidence="8">
    <location>
        <begin position="21"/>
        <end position="40"/>
    </location>
</feature>
<evidence type="ECO:0000256" key="4">
    <source>
        <dbReference type="ARBA" id="ARBA00022801"/>
    </source>
</evidence>
<organism evidence="12 13">
    <name type="scientific">Deinococcus proteolyticus (strain ATCC 35074 / DSM 20540 / JCM 6276 / NBRC 101906 / NCIMB 13154 / VKM Ac-1939 / CCM 2703 / MRP)</name>
    <dbReference type="NCBI Taxonomy" id="693977"/>
    <lineage>
        <taxon>Bacteria</taxon>
        <taxon>Thermotogati</taxon>
        <taxon>Deinococcota</taxon>
        <taxon>Deinococci</taxon>
        <taxon>Deinococcales</taxon>
        <taxon>Deinococcaceae</taxon>
        <taxon>Deinococcus</taxon>
    </lineage>
</organism>
<gene>
    <name evidence="12" type="ordered locus">Deipr_1836</name>
</gene>
<reference evidence="13" key="1">
    <citation type="submission" date="2011-02" db="EMBL/GenBank/DDBJ databases">
        <title>The complete sequence of chromosome of Deinococcus proteolyticus DSM 20540.</title>
        <authorList>
            <consortium name="US DOE Joint Genome Institute (JGI-PGF)"/>
            <person name="Lucas S."/>
            <person name="Copeland A."/>
            <person name="Lapidus A."/>
            <person name="Bruce D."/>
            <person name="Goodwin L."/>
            <person name="Pitluck S."/>
            <person name="Kyrpides N."/>
            <person name="Mavromatis K."/>
            <person name="Pagani I."/>
            <person name="Ivanova N."/>
            <person name="Ovchinnikova G."/>
            <person name="Zeytun A."/>
            <person name="Detter J.C."/>
            <person name="Han C."/>
            <person name="Land M."/>
            <person name="Hauser L."/>
            <person name="Markowitz V."/>
            <person name="Cheng J.-F."/>
            <person name="Hugenholtz P."/>
            <person name="Woyke T."/>
            <person name="Wu D."/>
            <person name="Pukall R."/>
            <person name="Steenblock K."/>
            <person name="Brambilla E."/>
            <person name="Klenk H.-P."/>
            <person name="Eisen J.A."/>
        </authorList>
    </citation>
    <scope>NUCLEOTIDE SEQUENCE [LARGE SCALE GENOMIC DNA]</scope>
    <source>
        <strain evidence="13">ATCC 35074 / DSM 20540 / JCM 6276 / NBRC 101906 / NCIMB 13154 / VKM Ac-1939 / CCM 2703 / MRP</strain>
    </source>
</reference>
<keyword evidence="9" id="KW-0732">Signal</keyword>
<reference evidence="12 13" key="2">
    <citation type="journal article" date="2012" name="Stand. Genomic Sci.">
        <title>Complete genome sequence of the orange-red pigmented, radioresistant Deinococcus proteolyticus type strain (MRP(T)).</title>
        <authorList>
            <person name="Copeland A."/>
            <person name="Zeytun A."/>
            <person name="Yassawong M."/>
            <person name="Nolan M."/>
            <person name="Lucas S."/>
            <person name="Hammon N."/>
            <person name="Deshpande S."/>
            <person name="Cheng J.F."/>
            <person name="Han C."/>
            <person name="Tapia R."/>
            <person name="Goodwin L.A."/>
            <person name="Pitluck S."/>
            <person name="Mavromatis K."/>
            <person name="Liolios K."/>
            <person name="Pagani I."/>
            <person name="Ivanova N."/>
            <person name="Mikhailova N."/>
            <person name="Pati A."/>
            <person name="Chen A."/>
            <person name="Palaniappan K."/>
            <person name="Land M."/>
            <person name="Hauser L."/>
            <person name="Jeffries C.D."/>
            <person name="Brambilla E.M."/>
            <person name="Rohde M."/>
            <person name="Sikorski J."/>
            <person name="Pukall R."/>
            <person name="Goker M."/>
            <person name="Detter J.C."/>
            <person name="Woyke T."/>
            <person name="Bristow J."/>
            <person name="Eisen J.A."/>
            <person name="Markowitz V."/>
            <person name="Hugenholtz P."/>
            <person name="Kyrpides N.C."/>
            <person name="Klenk H.P."/>
            <person name="Lapidus A."/>
        </authorList>
    </citation>
    <scope>NUCLEOTIDE SEQUENCE [LARGE SCALE GENOMIC DNA]</scope>
    <source>
        <strain evidence="13">ATCC 35074 / DSM 20540 / JCM 6276 / NBRC 101906 / NCIMB 13154 / VKM Ac-1939 / CCM 2703 / MRP</strain>
    </source>
</reference>
<dbReference type="InterPro" id="IPR037045">
    <property type="entry name" value="S8pro/Inhibitor_I9_sf"/>
</dbReference>
<keyword evidence="2" id="KW-0134">Cell wall</keyword>
<dbReference type="HOGENOM" id="CLU_011263_15_3_0"/>
<dbReference type="InterPro" id="IPR000209">
    <property type="entry name" value="Peptidase_S8/S53_dom"/>
</dbReference>
<evidence type="ECO:0000259" key="11">
    <source>
        <dbReference type="Pfam" id="PF02225"/>
    </source>
</evidence>
<dbReference type="EMBL" id="CP002536">
    <property type="protein sequence ID" value="ADY26968.1"/>
    <property type="molecule type" value="Genomic_DNA"/>
</dbReference>
<dbReference type="eggNOG" id="COG1404">
    <property type="taxonomic scope" value="Bacteria"/>
</dbReference>
<dbReference type="Pfam" id="PF02225">
    <property type="entry name" value="PA"/>
    <property type="match status" value="1"/>
</dbReference>
<evidence type="ECO:0000313" key="12">
    <source>
        <dbReference type="EMBL" id="ADY26968.1"/>
    </source>
</evidence>
<evidence type="ECO:0000256" key="3">
    <source>
        <dbReference type="ARBA" id="ARBA00022670"/>
    </source>
</evidence>
<feature type="active site" description="Charge relay system" evidence="6 7">
    <location>
        <position position="224"/>
    </location>
</feature>
<feature type="active site" description="Charge relay system" evidence="6 7">
    <location>
        <position position="524"/>
    </location>
</feature>
<feature type="active site" description="Charge relay system" evidence="6 7">
    <location>
        <position position="185"/>
    </location>
</feature>
<dbReference type="Gene3D" id="3.50.30.30">
    <property type="match status" value="1"/>
</dbReference>
<keyword evidence="13" id="KW-1185">Reference proteome</keyword>
<dbReference type="SUPFAM" id="SSF54897">
    <property type="entry name" value="Protease propeptides/inhibitors"/>
    <property type="match status" value="1"/>
</dbReference>
<dbReference type="KEGG" id="dpt:Deipr_1836"/>
<accession>F0RLV8</accession>
<dbReference type="InterPro" id="IPR050131">
    <property type="entry name" value="Peptidase_S8_subtilisin-like"/>
</dbReference>
<feature type="chain" id="PRO_5003256079" evidence="9">
    <location>
        <begin position="21"/>
        <end position="582"/>
    </location>
</feature>
<dbReference type="InterPro" id="IPR036852">
    <property type="entry name" value="Peptidase_S8/S53_dom_sf"/>
</dbReference>
<feature type="signal peptide" evidence="9">
    <location>
        <begin position="1"/>
        <end position="20"/>
    </location>
</feature>
<proteinExistence type="inferred from homology"/>
<keyword evidence="4 7" id="KW-0378">Hydrolase</keyword>
<dbReference type="InterPro" id="IPR015500">
    <property type="entry name" value="Peptidase_S8_subtilisin-rel"/>
</dbReference>
<comment type="similarity">
    <text evidence="1 7">Belongs to the peptidase S8 family.</text>
</comment>
<feature type="domain" description="PA" evidence="11">
    <location>
        <begin position="416"/>
        <end position="502"/>
    </location>
</feature>
<dbReference type="PANTHER" id="PTHR43806:SF11">
    <property type="entry name" value="CEREVISIN-RELATED"/>
    <property type="match status" value="1"/>
</dbReference>
<evidence type="ECO:0000256" key="7">
    <source>
        <dbReference type="PROSITE-ProRule" id="PRU01240"/>
    </source>
</evidence>
<evidence type="ECO:0000256" key="2">
    <source>
        <dbReference type="ARBA" id="ARBA00022512"/>
    </source>
</evidence>
<evidence type="ECO:0000256" key="9">
    <source>
        <dbReference type="SAM" id="SignalP"/>
    </source>
</evidence>
<evidence type="ECO:0000259" key="10">
    <source>
        <dbReference type="Pfam" id="PF00082"/>
    </source>
</evidence>
<keyword evidence="5 7" id="KW-0720">Serine protease</keyword>